<sequence length="63" mass="7124">MSDKTKVSTDIAKLKFDTVTWSGKNHKLAVCYFSDKGFIITFSSPLEYLIEHNSSNALESHNK</sequence>
<name>A0ABT5M2C2_9GAMM</name>
<proteinExistence type="predicted"/>
<accession>A0ABT5M2C2</accession>
<reference evidence="1 2" key="1">
    <citation type="submission" date="2023-02" db="EMBL/GenBank/DDBJ databases">
        <title>Entomopathogenic bacteria.</title>
        <authorList>
            <person name="Machado R.A."/>
        </authorList>
    </citation>
    <scope>NUCLEOTIDE SEQUENCE [LARGE SCALE GENOMIC DNA]</scope>
    <source>
        <strain evidence="1 2">XENO-7</strain>
    </source>
</reference>
<comment type="caution">
    <text evidence="1">The sequence shown here is derived from an EMBL/GenBank/DDBJ whole genome shotgun (WGS) entry which is preliminary data.</text>
</comment>
<organism evidence="1 2">
    <name type="scientific">Xenorhabdus aichiensis</name>
    <dbReference type="NCBI Taxonomy" id="3025874"/>
    <lineage>
        <taxon>Bacteria</taxon>
        <taxon>Pseudomonadati</taxon>
        <taxon>Pseudomonadota</taxon>
        <taxon>Gammaproteobacteria</taxon>
        <taxon>Enterobacterales</taxon>
        <taxon>Morganellaceae</taxon>
        <taxon>Xenorhabdus</taxon>
    </lineage>
</organism>
<gene>
    <name evidence="1" type="ORF">PSI22_09215</name>
</gene>
<protein>
    <submittedName>
        <fullName evidence="1">Uncharacterized protein</fullName>
    </submittedName>
</protein>
<evidence type="ECO:0000313" key="1">
    <source>
        <dbReference type="EMBL" id="MDC9621809.1"/>
    </source>
</evidence>
<evidence type="ECO:0000313" key="2">
    <source>
        <dbReference type="Proteomes" id="UP001214757"/>
    </source>
</evidence>
<dbReference type="Proteomes" id="UP001214757">
    <property type="component" value="Unassembled WGS sequence"/>
</dbReference>
<dbReference type="RefSeq" id="WP_273579483.1">
    <property type="nucleotide sequence ID" value="NZ_JAQRFO010000016.1"/>
</dbReference>
<keyword evidence="2" id="KW-1185">Reference proteome</keyword>
<dbReference type="EMBL" id="JAQRFO010000016">
    <property type="protein sequence ID" value="MDC9621809.1"/>
    <property type="molecule type" value="Genomic_DNA"/>
</dbReference>